<gene>
    <name evidence="1" type="ORF">VTJ49DRAFT_4109</name>
</gene>
<sequence length="184" mass="18851">MESKRWGRKRTERPALGSLSHIPLEDILLGHAGLAEGIHGARAATAEGTNNNNPRLTAGLLGAGLQGLLDISDERGLVGVALDAGERLVSAVLELPGPGLEGERSAGETGVVAEGGNTATALVDQELEVEEGAAAAGEAGENLLPAVLLLVWRGTCQDWSSAQGQSVRGLTAMGELDVDVFKGD</sequence>
<evidence type="ECO:0000313" key="2">
    <source>
        <dbReference type="Proteomes" id="UP001583172"/>
    </source>
</evidence>
<comment type="caution">
    <text evidence="1">The sequence shown here is derived from an EMBL/GenBank/DDBJ whole genome shotgun (WGS) entry which is preliminary data.</text>
</comment>
<proteinExistence type="predicted"/>
<evidence type="ECO:0000313" key="1">
    <source>
        <dbReference type="EMBL" id="KAL1837227.1"/>
    </source>
</evidence>
<dbReference type="EMBL" id="JAZGSY010000316">
    <property type="protein sequence ID" value="KAL1837227.1"/>
    <property type="molecule type" value="Genomic_DNA"/>
</dbReference>
<protein>
    <submittedName>
        <fullName evidence="1">Uncharacterized protein</fullName>
    </submittedName>
</protein>
<keyword evidence="2" id="KW-1185">Reference proteome</keyword>
<accession>A0ABR3V6M5</accession>
<name>A0ABR3V6M5_HUMIN</name>
<dbReference type="Proteomes" id="UP001583172">
    <property type="component" value="Unassembled WGS sequence"/>
</dbReference>
<reference evidence="1 2" key="1">
    <citation type="journal article" date="2024" name="Commun. Biol.">
        <title>Comparative genomic analysis of thermophilic fungi reveals convergent evolutionary adaptations and gene losses.</title>
        <authorList>
            <person name="Steindorff A.S."/>
            <person name="Aguilar-Pontes M.V."/>
            <person name="Robinson A.J."/>
            <person name="Andreopoulos B."/>
            <person name="LaButti K."/>
            <person name="Kuo A."/>
            <person name="Mondo S."/>
            <person name="Riley R."/>
            <person name="Otillar R."/>
            <person name="Haridas S."/>
            <person name="Lipzen A."/>
            <person name="Grimwood J."/>
            <person name="Schmutz J."/>
            <person name="Clum A."/>
            <person name="Reid I.D."/>
            <person name="Moisan M.C."/>
            <person name="Butler G."/>
            <person name="Nguyen T.T.M."/>
            <person name="Dewar K."/>
            <person name="Conant G."/>
            <person name="Drula E."/>
            <person name="Henrissat B."/>
            <person name="Hansel C."/>
            <person name="Singer S."/>
            <person name="Hutchinson M.I."/>
            <person name="de Vries R.P."/>
            <person name="Natvig D.O."/>
            <person name="Powell A.J."/>
            <person name="Tsang A."/>
            <person name="Grigoriev I.V."/>
        </authorList>
    </citation>
    <scope>NUCLEOTIDE SEQUENCE [LARGE SCALE GENOMIC DNA]</scope>
    <source>
        <strain evidence="1 2">CBS 620.91</strain>
    </source>
</reference>
<organism evidence="1 2">
    <name type="scientific">Humicola insolens</name>
    <name type="common">Soft-rot fungus</name>
    <dbReference type="NCBI Taxonomy" id="85995"/>
    <lineage>
        <taxon>Eukaryota</taxon>
        <taxon>Fungi</taxon>
        <taxon>Dikarya</taxon>
        <taxon>Ascomycota</taxon>
        <taxon>Pezizomycotina</taxon>
        <taxon>Sordariomycetes</taxon>
        <taxon>Sordariomycetidae</taxon>
        <taxon>Sordariales</taxon>
        <taxon>Chaetomiaceae</taxon>
        <taxon>Mycothermus</taxon>
    </lineage>
</organism>